<dbReference type="InterPro" id="IPR013783">
    <property type="entry name" value="Ig-like_fold"/>
</dbReference>
<keyword evidence="4" id="KW-0326">Glycosidase</keyword>
<feature type="coiled-coil region" evidence="5">
    <location>
        <begin position="361"/>
        <end position="399"/>
    </location>
</feature>
<keyword evidence="6" id="KW-0472">Membrane</keyword>
<dbReference type="InterPro" id="IPR026891">
    <property type="entry name" value="Fn3-like"/>
</dbReference>
<dbReference type="RefSeq" id="WP_060931905.1">
    <property type="nucleotide sequence ID" value="NZ_KQ959841.1"/>
</dbReference>
<dbReference type="OrthoDB" id="98455at2"/>
<evidence type="ECO:0000313" key="9">
    <source>
        <dbReference type="Proteomes" id="UP000070394"/>
    </source>
</evidence>
<dbReference type="Pfam" id="PF00933">
    <property type="entry name" value="Glyco_hydro_3"/>
    <property type="match status" value="1"/>
</dbReference>
<evidence type="ECO:0000256" key="6">
    <source>
        <dbReference type="SAM" id="Phobius"/>
    </source>
</evidence>
<dbReference type="SMART" id="SM01217">
    <property type="entry name" value="Fn3_like"/>
    <property type="match status" value="1"/>
</dbReference>
<feature type="domain" description="Fibronectin type III-like" evidence="7">
    <location>
        <begin position="633"/>
        <end position="703"/>
    </location>
</feature>
<dbReference type="Gene3D" id="2.60.40.10">
    <property type="entry name" value="Immunoglobulins"/>
    <property type="match status" value="1"/>
</dbReference>
<keyword evidence="2 4" id="KW-0378">Hydrolase</keyword>
<dbReference type="PANTHER" id="PTHR42715">
    <property type="entry name" value="BETA-GLUCOSIDASE"/>
    <property type="match status" value="1"/>
</dbReference>
<accession>A0A133ZH90</accession>
<name>A0A133ZH90_9FIRM</name>
<evidence type="ECO:0000259" key="7">
    <source>
        <dbReference type="SMART" id="SM01217"/>
    </source>
</evidence>
<dbReference type="FunFam" id="2.60.40.10:FF:000495">
    <property type="entry name" value="Periplasmic beta-glucosidase"/>
    <property type="match status" value="1"/>
</dbReference>
<dbReference type="GO" id="GO:0008422">
    <property type="term" value="F:beta-glucosidase activity"/>
    <property type="evidence" value="ECO:0007669"/>
    <property type="project" value="UniProtKB-ARBA"/>
</dbReference>
<protein>
    <submittedName>
        <fullName evidence="8">Glycosyl hydrolase family 3 protein</fullName>
    </submittedName>
</protein>
<sequence>MKHRDIIEKMTLEEKCAYLSGKNAWDTRSFTSIGVDVLHHADGPTGVRKQAGKGDHLGLNASVPATCFPTAATLANSWDEKLLEKVGEGLGAEAAAEDVNVLLGPGINIKRNPLCGRNFEYYSEDPYLSGKLAAAMIRGIQSNGIASCVKHFAVNSQELRRMAMDAVLDERTLREIYITAFEIAVKEGHPKSVMTSYNMVNGVYANENEHLLIDILRKDLGFDGMVVTDWGASNDHALGVKNGSSLEMPAPGLDSARELLEAIKVGKIKESDIDARVDELIEITLSTKDKKKPKDKAKMFEDNHELAKEAAKKSIVLLKNEDSILPLNGKKKIAIIGDFAFNPRYQGAGSSMVNATVVEDAKKLFEKLNIDSKKVQKLENKIESRLEKVEDRLDKLDMNPTYAGAGITKVNPTKVDTLQRILEESDLEVIGTARGYSRLDKEDDAVMTDEAMTLARKADIVLYFFGLNEASESEGLDRTHLKIPKNQIDLMEQLSNENKNIVGIISAGSCIEMPWEKHLKAILHCYLFGQAGMGAVFELLTGKCSPSGKLAETIVKRYEDEPNVRYYPSKERTSEYRESIFVGYRYFTTRNVEVLYPFGYGLSYTEFKYSDIEADNEKVSFCIENIGKTAGEEVAQLYIGLKNSNIFRAKYELKGFKKVTLSPGEKKKVTISFDDKSFRFYNVMTNAFEVESGEYDIYIGSSCEDIRLQTTLKVNGNAEVFPYNKKELPSYYSGDIKRVDDSEYKVLLGRDIPDGHWSGELGINDALCQMYYAKSFIARFTYRILDKRLKKSLEAGVPDLNTLFQFNMPFRAIGKMSNGQVSMEMVDSIVLLVNGHFFKGIFGIISGYFKNKKANKKYKKEFLQRED</sequence>
<dbReference type="EMBL" id="LSDA01000125">
    <property type="protein sequence ID" value="KXB54818.1"/>
    <property type="molecule type" value="Genomic_DNA"/>
</dbReference>
<comment type="similarity">
    <text evidence="1 4">Belongs to the glycosyl hydrolase 3 family.</text>
</comment>
<evidence type="ECO:0000256" key="4">
    <source>
        <dbReference type="RuleBase" id="RU361161"/>
    </source>
</evidence>
<dbReference type="STRING" id="467210.HMPREF1866_02309"/>
<feature type="transmembrane region" description="Helical" evidence="6">
    <location>
        <begin position="829"/>
        <end position="849"/>
    </location>
</feature>
<keyword evidence="5" id="KW-0175">Coiled coil</keyword>
<dbReference type="SUPFAM" id="SSF52279">
    <property type="entry name" value="Beta-D-glucan exohydrolase, C-terminal domain"/>
    <property type="match status" value="1"/>
</dbReference>
<proteinExistence type="inferred from homology"/>
<reference evidence="9" key="1">
    <citation type="submission" date="2016-01" db="EMBL/GenBank/DDBJ databases">
        <authorList>
            <person name="Mitreva M."/>
            <person name="Pepin K.H."/>
            <person name="Mihindukulasuriya K.A."/>
            <person name="Fulton R."/>
            <person name="Fronick C."/>
            <person name="O'Laughlin M."/>
            <person name="Miner T."/>
            <person name="Herter B."/>
            <person name="Rosa B.A."/>
            <person name="Cordes M."/>
            <person name="Tomlinson C."/>
            <person name="Wollam A."/>
            <person name="Palsikar V.B."/>
            <person name="Mardis E.R."/>
            <person name="Wilson R.K."/>
        </authorList>
    </citation>
    <scope>NUCLEOTIDE SEQUENCE [LARGE SCALE GENOMIC DNA]</scope>
    <source>
        <strain evidence="9">DNF00896</strain>
    </source>
</reference>
<evidence type="ECO:0000256" key="3">
    <source>
        <dbReference type="ARBA" id="ARBA00023277"/>
    </source>
</evidence>
<dbReference type="InterPro" id="IPR001764">
    <property type="entry name" value="Glyco_hydro_3_N"/>
</dbReference>
<dbReference type="InterPro" id="IPR050288">
    <property type="entry name" value="Cellulose_deg_GH3"/>
</dbReference>
<dbReference type="Pfam" id="PF14310">
    <property type="entry name" value="Fn3-like"/>
    <property type="match status" value="1"/>
</dbReference>
<dbReference type="InterPro" id="IPR019800">
    <property type="entry name" value="Glyco_hydro_3_AS"/>
</dbReference>
<dbReference type="Gene3D" id="3.20.20.300">
    <property type="entry name" value="Glycoside hydrolase, family 3, N-terminal domain"/>
    <property type="match status" value="2"/>
</dbReference>
<dbReference type="Pfam" id="PF01915">
    <property type="entry name" value="Glyco_hydro_3_C"/>
    <property type="match status" value="1"/>
</dbReference>
<comment type="caution">
    <text evidence="8">The sequence shown here is derived from an EMBL/GenBank/DDBJ whole genome shotgun (WGS) entry which is preliminary data.</text>
</comment>
<evidence type="ECO:0000313" key="8">
    <source>
        <dbReference type="EMBL" id="KXB54818.1"/>
    </source>
</evidence>
<keyword evidence="6" id="KW-0812">Transmembrane</keyword>
<evidence type="ECO:0000256" key="5">
    <source>
        <dbReference type="SAM" id="Coils"/>
    </source>
</evidence>
<dbReference type="PANTHER" id="PTHR42715:SF10">
    <property type="entry name" value="BETA-GLUCOSIDASE"/>
    <property type="match status" value="1"/>
</dbReference>
<dbReference type="AlphaFoldDB" id="A0A133ZH90"/>
<dbReference type="PROSITE" id="PS00775">
    <property type="entry name" value="GLYCOSYL_HYDROL_F3"/>
    <property type="match status" value="1"/>
</dbReference>
<evidence type="ECO:0000256" key="2">
    <source>
        <dbReference type="ARBA" id="ARBA00022801"/>
    </source>
</evidence>
<dbReference type="InterPro" id="IPR017853">
    <property type="entry name" value="GH"/>
</dbReference>
<keyword evidence="6" id="KW-1133">Transmembrane helix</keyword>
<dbReference type="InterPro" id="IPR036962">
    <property type="entry name" value="Glyco_hydro_3_N_sf"/>
</dbReference>
<organism evidence="8 9">
    <name type="scientific">Lachnoanaerobaculum saburreum</name>
    <dbReference type="NCBI Taxonomy" id="467210"/>
    <lineage>
        <taxon>Bacteria</taxon>
        <taxon>Bacillati</taxon>
        <taxon>Bacillota</taxon>
        <taxon>Clostridia</taxon>
        <taxon>Lachnospirales</taxon>
        <taxon>Lachnospiraceae</taxon>
        <taxon>Lachnoanaerobaculum</taxon>
    </lineage>
</organism>
<gene>
    <name evidence="8" type="ORF">HMPREF1866_02309</name>
</gene>
<evidence type="ECO:0000256" key="1">
    <source>
        <dbReference type="ARBA" id="ARBA00005336"/>
    </source>
</evidence>
<dbReference type="Gene3D" id="3.40.50.1700">
    <property type="entry name" value="Glycoside hydrolase family 3 C-terminal domain"/>
    <property type="match status" value="2"/>
</dbReference>
<dbReference type="PATRIC" id="fig|467210.3.peg.2287"/>
<dbReference type="Proteomes" id="UP000070394">
    <property type="component" value="Unassembled WGS sequence"/>
</dbReference>
<dbReference type="InterPro" id="IPR002772">
    <property type="entry name" value="Glyco_hydro_3_C"/>
</dbReference>
<keyword evidence="9" id="KW-1185">Reference proteome</keyword>
<dbReference type="GO" id="GO:0005975">
    <property type="term" value="P:carbohydrate metabolic process"/>
    <property type="evidence" value="ECO:0007669"/>
    <property type="project" value="InterPro"/>
</dbReference>
<dbReference type="SUPFAM" id="SSF51445">
    <property type="entry name" value="(Trans)glycosidases"/>
    <property type="match status" value="1"/>
</dbReference>
<dbReference type="InterPro" id="IPR036881">
    <property type="entry name" value="Glyco_hydro_3_C_sf"/>
</dbReference>
<dbReference type="Gene3D" id="2.60.120.380">
    <property type="match status" value="1"/>
</dbReference>
<keyword evidence="3" id="KW-0119">Carbohydrate metabolism</keyword>
<dbReference type="PRINTS" id="PR00133">
    <property type="entry name" value="GLHYDRLASE3"/>
</dbReference>